<dbReference type="Proteomes" id="UP000292985">
    <property type="component" value="Unassembled WGS sequence"/>
</dbReference>
<dbReference type="RefSeq" id="WP_130097715.1">
    <property type="nucleotide sequence ID" value="NZ_RCYA01000004.1"/>
</dbReference>
<reference evidence="1 2" key="1">
    <citation type="journal article" date="2019" name="Science, e1252229">
        <title>Invertible promoters mediate bacterial phase variation, antibiotic resistance, and host adaptation in the gut.</title>
        <authorList>
            <person name="Jiang X."/>
            <person name="Hall A.B."/>
            <person name="Arthur T.D."/>
            <person name="Plichta D.R."/>
            <person name="Covington C.T."/>
            <person name="Poyet M."/>
            <person name="Crothers J."/>
            <person name="Moses P.L."/>
            <person name="Tolonen A.C."/>
            <person name="Vlamakis H."/>
            <person name="Alm E.J."/>
            <person name="Xavier R.J."/>
        </authorList>
    </citation>
    <scope>NUCLEOTIDE SEQUENCE [LARGE SCALE GENOMIC DNA]</scope>
    <source>
        <strain evidence="2">ca_0067</strain>
    </source>
</reference>
<organism evidence="1 2">
    <name type="scientific">Citrobacter amalonaticus</name>
    <dbReference type="NCBI Taxonomy" id="35703"/>
    <lineage>
        <taxon>Bacteria</taxon>
        <taxon>Pseudomonadati</taxon>
        <taxon>Pseudomonadota</taxon>
        <taxon>Gammaproteobacteria</taxon>
        <taxon>Enterobacterales</taxon>
        <taxon>Enterobacteriaceae</taxon>
        <taxon>Citrobacter</taxon>
    </lineage>
</organism>
<name>A0ABY0HVN5_CITAM</name>
<evidence type="ECO:0000313" key="2">
    <source>
        <dbReference type="Proteomes" id="UP000292985"/>
    </source>
</evidence>
<gene>
    <name evidence="1" type="ORF">EAJ18_11810</name>
</gene>
<dbReference type="EMBL" id="RCYA01000004">
    <property type="protein sequence ID" value="RYT43754.1"/>
    <property type="molecule type" value="Genomic_DNA"/>
</dbReference>
<evidence type="ECO:0000313" key="1">
    <source>
        <dbReference type="EMBL" id="RYT43754.1"/>
    </source>
</evidence>
<comment type="caution">
    <text evidence="1">The sequence shown here is derived from an EMBL/GenBank/DDBJ whole genome shotgun (WGS) entry which is preliminary data.</text>
</comment>
<proteinExistence type="predicted"/>
<accession>A0ABY0HVN5</accession>
<protein>
    <submittedName>
        <fullName evidence="1">Uncharacterized protein</fullName>
    </submittedName>
</protein>
<sequence>MFTDMELISVEAKEVTTPRSYRVAIVDAWWLMKDGNVFKTKYPGNYLFNPDKHVVEKVFARQLKDGYSVRKLPLAFIEYRG</sequence>
<keyword evidence="2" id="KW-1185">Reference proteome</keyword>